<keyword evidence="2" id="KW-1185">Reference proteome</keyword>
<evidence type="ECO:0000313" key="1">
    <source>
        <dbReference type="EMBL" id="ELW49039.1"/>
    </source>
</evidence>
<gene>
    <name evidence="1" type="ORF">TREES_T100000905</name>
</gene>
<protein>
    <submittedName>
        <fullName evidence="1">Uncharacterized protein</fullName>
    </submittedName>
</protein>
<dbReference type="AlphaFoldDB" id="L9JFG4"/>
<reference evidence="2" key="1">
    <citation type="submission" date="2012-07" db="EMBL/GenBank/DDBJ databases">
        <title>Genome of the Chinese tree shrew, a rising model animal genetically related to primates.</title>
        <authorList>
            <person name="Zhang G."/>
            <person name="Fan Y."/>
            <person name="Yao Y."/>
            <person name="Huang Z."/>
        </authorList>
    </citation>
    <scope>NUCLEOTIDE SEQUENCE [LARGE SCALE GENOMIC DNA]</scope>
</reference>
<evidence type="ECO:0000313" key="2">
    <source>
        <dbReference type="Proteomes" id="UP000011518"/>
    </source>
</evidence>
<sequence length="214" mass="22497">METTACLLCVRLSVQEQTDVGNEASECGCASEATRVAAPGLDVLTQGWVGSRPSKEGSGPCHDDPASSSAVSIWVPGSKAGVCACPQMCPVSLKIVIGPFQNPSLHEDVTCEFDQLLPLPTAACAHAEQLKPLGHRGRRLISEVYFSVMYFNQRLQDAYGGASLVPSDRAGFETEGDTKSPHNDGADQKAQVHRALAAVCRGLGAEQAGFLGVV</sequence>
<accession>L9JFG4</accession>
<dbReference type="EMBL" id="KB321007">
    <property type="protein sequence ID" value="ELW49039.1"/>
    <property type="molecule type" value="Genomic_DNA"/>
</dbReference>
<organism evidence="1 2">
    <name type="scientific">Tupaia chinensis</name>
    <name type="common">Chinese tree shrew</name>
    <name type="synonym">Tupaia belangeri chinensis</name>
    <dbReference type="NCBI Taxonomy" id="246437"/>
    <lineage>
        <taxon>Eukaryota</taxon>
        <taxon>Metazoa</taxon>
        <taxon>Chordata</taxon>
        <taxon>Craniata</taxon>
        <taxon>Vertebrata</taxon>
        <taxon>Euteleostomi</taxon>
        <taxon>Mammalia</taxon>
        <taxon>Eutheria</taxon>
        <taxon>Euarchontoglires</taxon>
        <taxon>Scandentia</taxon>
        <taxon>Tupaiidae</taxon>
        <taxon>Tupaia</taxon>
    </lineage>
</organism>
<reference evidence="2" key="2">
    <citation type="journal article" date="2013" name="Nat. Commun.">
        <title>Genome of the Chinese tree shrew.</title>
        <authorList>
            <person name="Fan Y."/>
            <person name="Huang Z.Y."/>
            <person name="Cao C.C."/>
            <person name="Chen C.S."/>
            <person name="Chen Y.X."/>
            <person name="Fan D.D."/>
            <person name="He J."/>
            <person name="Hou H.L."/>
            <person name="Hu L."/>
            <person name="Hu X.T."/>
            <person name="Jiang X.T."/>
            <person name="Lai R."/>
            <person name="Lang Y.S."/>
            <person name="Liang B."/>
            <person name="Liao S.G."/>
            <person name="Mu D."/>
            <person name="Ma Y.Y."/>
            <person name="Niu Y.Y."/>
            <person name="Sun X.Q."/>
            <person name="Xia J.Q."/>
            <person name="Xiao J."/>
            <person name="Xiong Z.Q."/>
            <person name="Xu L."/>
            <person name="Yang L."/>
            <person name="Zhang Y."/>
            <person name="Zhao W."/>
            <person name="Zhao X.D."/>
            <person name="Zheng Y.T."/>
            <person name="Zhou J.M."/>
            <person name="Zhu Y.B."/>
            <person name="Zhang G.J."/>
            <person name="Wang J."/>
            <person name="Yao Y.G."/>
        </authorList>
    </citation>
    <scope>NUCLEOTIDE SEQUENCE [LARGE SCALE GENOMIC DNA]</scope>
</reference>
<dbReference type="InParanoid" id="L9JFG4"/>
<name>L9JFG4_TUPCH</name>
<dbReference type="Proteomes" id="UP000011518">
    <property type="component" value="Unassembled WGS sequence"/>
</dbReference>
<proteinExistence type="predicted"/>